<evidence type="ECO:0000313" key="4">
    <source>
        <dbReference type="Proteomes" id="UP000182508"/>
    </source>
</evidence>
<sequence length="117" mass="13735">MGFPERLKALRLEANLTQKDMAEKFDISQQAYAKWEMETANPTKNIITKLADIFGVTVDYLVGNSDYRTVEDEQLSDVELLFRATSLEMTEEERAIFKQELVEFMKERQKLFDEDKK</sequence>
<protein>
    <submittedName>
        <fullName evidence="3">DNA-binding transcriptional regulator, XRE-family HTH domain</fullName>
    </submittedName>
</protein>
<dbReference type="CDD" id="cd00093">
    <property type="entry name" value="HTH_XRE"/>
    <property type="match status" value="1"/>
</dbReference>
<dbReference type="InterPro" id="IPR010982">
    <property type="entry name" value="Lambda_DNA-bd_dom_sf"/>
</dbReference>
<keyword evidence="1 3" id="KW-0238">DNA-binding</keyword>
<dbReference type="Proteomes" id="UP000182508">
    <property type="component" value="Unassembled WGS sequence"/>
</dbReference>
<feature type="domain" description="HTH cro/C1-type" evidence="2">
    <location>
        <begin position="7"/>
        <end position="61"/>
    </location>
</feature>
<dbReference type="Pfam" id="PF01381">
    <property type="entry name" value="HTH_3"/>
    <property type="match status" value="1"/>
</dbReference>
<evidence type="ECO:0000256" key="1">
    <source>
        <dbReference type="ARBA" id="ARBA00023125"/>
    </source>
</evidence>
<evidence type="ECO:0000313" key="3">
    <source>
        <dbReference type="EMBL" id="SDB44789.1"/>
    </source>
</evidence>
<keyword evidence="4" id="KW-1185">Reference proteome</keyword>
<dbReference type="SMART" id="SM00530">
    <property type="entry name" value="HTH_XRE"/>
    <property type="match status" value="1"/>
</dbReference>
<evidence type="ECO:0000259" key="2">
    <source>
        <dbReference type="PROSITE" id="PS50943"/>
    </source>
</evidence>
<dbReference type="RefSeq" id="WP_074486667.1">
    <property type="nucleotide sequence ID" value="NZ_FMXP01000040.1"/>
</dbReference>
<gene>
    <name evidence="3" type="ORF">SAMN02910293_02213</name>
</gene>
<dbReference type="SUPFAM" id="SSF47413">
    <property type="entry name" value="lambda repressor-like DNA-binding domains"/>
    <property type="match status" value="1"/>
</dbReference>
<accession>A0A1G6DI59</accession>
<dbReference type="PANTHER" id="PTHR46558:SF11">
    <property type="entry name" value="HTH-TYPE TRANSCRIPTIONAL REGULATOR XRE"/>
    <property type="match status" value="1"/>
</dbReference>
<reference evidence="3 4" key="1">
    <citation type="submission" date="2016-10" db="EMBL/GenBank/DDBJ databases">
        <authorList>
            <person name="de Groot N.N."/>
        </authorList>
    </citation>
    <scope>NUCLEOTIDE SEQUENCE [LARGE SCALE GENOMIC DNA]</scope>
    <source>
        <strain evidence="3 4">A-4</strain>
    </source>
</reference>
<proteinExistence type="predicted"/>
<name>A0A1G6DI59_9STRE</name>
<dbReference type="PANTHER" id="PTHR46558">
    <property type="entry name" value="TRACRIPTIONAL REGULATORY PROTEIN-RELATED-RELATED"/>
    <property type="match status" value="1"/>
</dbReference>
<dbReference type="EMBL" id="FMXP01000040">
    <property type="protein sequence ID" value="SDB44789.1"/>
    <property type="molecule type" value="Genomic_DNA"/>
</dbReference>
<dbReference type="GO" id="GO:0003677">
    <property type="term" value="F:DNA binding"/>
    <property type="evidence" value="ECO:0007669"/>
    <property type="project" value="UniProtKB-KW"/>
</dbReference>
<dbReference type="PROSITE" id="PS50943">
    <property type="entry name" value="HTH_CROC1"/>
    <property type="match status" value="1"/>
</dbReference>
<dbReference type="STRING" id="439219.SAMN02910293_02213"/>
<dbReference type="NCBIfam" id="NF041951">
    <property type="entry name" value="phage_RstR"/>
    <property type="match status" value="1"/>
</dbReference>
<dbReference type="Gene3D" id="1.10.260.40">
    <property type="entry name" value="lambda repressor-like DNA-binding domains"/>
    <property type="match status" value="1"/>
</dbReference>
<dbReference type="AlphaFoldDB" id="A0A1G6DI59"/>
<dbReference type="InterPro" id="IPR049639">
    <property type="entry name" value="RstR"/>
</dbReference>
<organism evidence="3 4">
    <name type="scientific">Streptococcus henryi</name>
    <dbReference type="NCBI Taxonomy" id="439219"/>
    <lineage>
        <taxon>Bacteria</taxon>
        <taxon>Bacillati</taxon>
        <taxon>Bacillota</taxon>
        <taxon>Bacilli</taxon>
        <taxon>Lactobacillales</taxon>
        <taxon>Streptococcaceae</taxon>
        <taxon>Streptococcus</taxon>
    </lineage>
</organism>
<dbReference type="InterPro" id="IPR001387">
    <property type="entry name" value="Cro/C1-type_HTH"/>
</dbReference>